<dbReference type="STRING" id="202956.BJN41_01985"/>
<evidence type="ECO:0000313" key="3">
    <source>
        <dbReference type="EMBL" id="OFE44025.1"/>
    </source>
</evidence>
<dbReference type="InterPro" id="IPR021729">
    <property type="entry name" value="DUF3298"/>
</dbReference>
<dbReference type="Gene3D" id="3.90.640.20">
    <property type="entry name" value="Heat-shock cognate protein, ATPase"/>
    <property type="match status" value="1"/>
</dbReference>
<proteinExistence type="predicted"/>
<gene>
    <name evidence="3" type="ORF">BJN41_01985</name>
</gene>
<dbReference type="EMBL" id="MKQS01000005">
    <property type="protein sequence ID" value="OFE44025.1"/>
    <property type="molecule type" value="Genomic_DNA"/>
</dbReference>
<dbReference type="AlphaFoldDB" id="A0A1E8E2W7"/>
<dbReference type="RefSeq" id="WP_070153205.1">
    <property type="nucleotide sequence ID" value="NZ_JACANQ010000011.1"/>
</dbReference>
<evidence type="ECO:0000256" key="1">
    <source>
        <dbReference type="SAM" id="MobiDB-lite"/>
    </source>
</evidence>
<evidence type="ECO:0000313" key="4">
    <source>
        <dbReference type="Proteomes" id="UP000186931"/>
    </source>
</evidence>
<sequence>MLKNRSILAISILITTLGITACQPKKTEPEAVEAKQTQTEQQSLKLVGDIEKLNLSLPKCDGKNCPEISIERLNSNQAFIDHFIDQKIIQELAQILEIAPQQAASEAAAIDHAASENTAASAADTPASNPTIAAIAQVETLAQKLEKQTVPYVQSFLALDQELKALSSNHKISLMIKPKILNADQPLATVVLNSSSYLGGAHGASAQQYYNFDLEKKKLVLLNDILLEKQRPQLERKAYEAFKQWVIASELSTNVEEYEQAWKFKLSENYYLGQQGLILQYAEYEIGPYVVGLPRLTIPYAELQGILKAAYLPETEAASEASAQPAEASATTATTKAKS</sequence>
<dbReference type="Proteomes" id="UP000186931">
    <property type="component" value="Unassembled WGS sequence"/>
</dbReference>
<evidence type="ECO:0000259" key="2">
    <source>
        <dbReference type="Pfam" id="PF11738"/>
    </source>
</evidence>
<feature type="region of interest" description="Disordered" evidence="1">
    <location>
        <begin position="318"/>
        <end position="339"/>
    </location>
</feature>
<feature type="domain" description="DUF3298" evidence="2">
    <location>
        <begin position="224"/>
        <end position="300"/>
    </location>
</feature>
<reference evidence="3 4" key="1">
    <citation type="submission" date="2016-10" db="EMBL/GenBank/DDBJ databases">
        <title>Genome of airborne Acinetobacter sp. 5-2Ac02 in the hospital environment: Species near to Acinetobacter towneri.</title>
        <authorList>
            <person name="Barbosa B."/>
            <person name="Fernandez-Garcia L."/>
            <person name="Gato E."/>
            <person name="Leao R."/>
            <person name="Albano R."/>
            <person name="Fernandez B."/>
            <person name="Fernandez-Cuenca F."/>
            <person name="Marques E."/>
            <person name="Tomas M."/>
        </authorList>
    </citation>
    <scope>NUCLEOTIDE SEQUENCE [LARGE SCALE GENOMIC DNA]</scope>
    <source>
        <strain evidence="3 4">5-2Ac02</strain>
    </source>
</reference>
<dbReference type="Pfam" id="PF11738">
    <property type="entry name" value="DUF3298"/>
    <property type="match status" value="1"/>
</dbReference>
<dbReference type="Gene3D" id="3.30.565.40">
    <property type="entry name" value="Fervidobacterium nodosum Rt17-B1 like"/>
    <property type="match status" value="1"/>
</dbReference>
<dbReference type="eggNOG" id="ENOG5032SQ9">
    <property type="taxonomic scope" value="Bacteria"/>
</dbReference>
<name>A0A1E8E2W7_9GAMM</name>
<dbReference type="InterPro" id="IPR037126">
    <property type="entry name" value="PdaC/RsiV-like_sf"/>
</dbReference>
<organism evidence="3 4">
    <name type="scientific">Acinetobacter towneri</name>
    <dbReference type="NCBI Taxonomy" id="202956"/>
    <lineage>
        <taxon>Bacteria</taxon>
        <taxon>Pseudomonadati</taxon>
        <taxon>Pseudomonadota</taxon>
        <taxon>Gammaproteobacteria</taxon>
        <taxon>Moraxellales</taxon>
        <taxon>Moraxellaceae</taxon>
        <taxon>Acinetobacter</taxon>
    </lineage>
</organism>
<protein>
    <recommendedName>
        <fullName evidence="2">DUF3298 domain-containing protein</fullName>
    </recommendedName>
</protein>
<dbReference type="PROSITE" id="PS51257">
    <property type="entry name" value="PROKAR_LIPOPROTEIN"/>
    <property type="match status" value="1"/>
</dbReference>
<comment type="caution">
    <text evidence="3">The sequence shown here is derived from an EMBL/GenBank/DDBJ whole genome shotgun (WGS) entry which is preliminary data.</text>
</comment>
<accession>A0A1E8E2W7</accession>